<sequence precursor="true">MKQLLVSLLFVCTALPAFADEAAKQQLIESLEKFTTVKARFEQKTYSESSASPDVVEGTLKIEKPLKFAWVVTAPYEQQVISDGETLWVYDPDLEQATYQPVNEQVQHSPAMILSQPRLTLGSEYQVISASVENSEVYRLFPLNDQSVFSDMEMTLSNGTIENIVVNDSLGQRTVISFEGFIANESIDASVFEFNPPPGTDLFEQM</sequence>
<feature type="signal peptide" evidence="10">
    <location>
        <begin position="1"/>
        <end position="19"/>
    </location>
</feature>
<comment type="subcellular location">
    <subcellularLocation>
        <location evidence="1 10">Periplasm</location>
    </subcellularLocation>
</comment>
<dbReference type="AlphaFoldDB" id="A0A4V2UK24"/>
<dbReference type="GO" id="GO:0042597">
    <property type="term" value="C:periplasmic space"/>
    <property type="evidence" value="ECO:0007669"/>
    <property type="project" value="UniProtKB-SubCell"/>
</dbReference>
<accession>A0A4V2UK24</accession>
<dbReference type="InterPro" id="IPR004564">
    <property type="entry name" value="OM_lipoprot_carrier_LolA-like"/>
</dbReference>
<dbReference type="HAMAP" id="MF_00240">
    <property type="entry name" value="LolA"/>
    <property type="match status" value="1"/>
</dbReference>
<keyword evidence="11" id="KW-0449">Lipoprotein</keyword>
<evidence type="ECO:0000256" key="8">
    <source>
        <dbReference type="ARBA" id="ARBA00022927"/>
    </source>
</evidence>
<keyword evidence="12" id="KW-1185">Reference proteome</keyword>
<protein>
    <recommendedName>
        <fullName evidence="4 10">Outer-membrane lipoprotein carrier protein</fullName>
    </recommendedName>
</protein>
<organism evidence="11 12">
    <name type="scientific">Reinekea marinisedimentorum</name>
    <dbReference type="NCBI Taxonomy" id="230495"/>
    <lineage>
        <taxon>Bacteria</taxon>
        <taxon>Pseudomonadati</taxon>
        <taxon>Pseudomonadota</taxon>
        <taxon>Gammaproteobacteria</taxon>
        <taxon>Oceanospirillales</taxon>
        <taxon>Saccharospirillaceae</taxon>
        <taxon>Reinekea</taxon>
    </lineage>
</organism>
<proteinExistence type="inferred from homology"/>
<evidence type="ECO:0000256" key="9">
    <source>
        <dbReference type="ARBA" id="ARBA00023186"/>
    </source>
</evidence>
<dbReference type="Gene3D" id="2.50.20.10">
    <property type="entry name" value="Lipoprotein localisation LolA/LolB/LppX"/>
    <property type="match status" value="1"/>
</dbReference>
<evidence type="ECO:0000256" key="4">
    <source>
        <dbReference type="ARBA" id="ARBA00014035"/>
    </source>
</evidence>
<comment type="caution">
    <text evidence="11">The sequence shown here is derived from an EMBL/GenBank/DDBJ whole genome shotgun (WGS) entry which is preliminary data.</text>
</comment>
<name>A0A4V2UK24_9GAMM</name>
<dbReference type="EMBL" id="SLZR01000003">
    <property type="protein sequence ID" value="TCS42486.1"/>
    <property type="molecule type" value="Genomic_DNA"/>
</dbReference>
<dbReference type="CDD" id="cd16325">
    <property type="entry name" value="LolA"/>
    <property type="match status" value="1"/>
</dbReference>
<dbReference type="Pfam" id="PF03548">
    <property type="entry name" value="LolA"/>
    <property type="match status" value="1"/>
</dbReference>
<dbReference type="SUPFAM" id="SSF89392">
    <property type="entry name" value="Prokaryotic lipoproteins and lipoprotein localization factors"/>
    <property type="match status" value="1"/>
</dbReference>
<gene>
    <name evidence="10" type="primary">lolA</name>
    <name evidence="11" type="ORF">BCF53_103147</name>
</gene>
<dbReference type="RefSeq" id="WP_132700401.1">
    <property type="nucleotide sequence ID" value="NZ_SLZR01000003.1"/>
</dbReference>
<evidence type="ECO:0000256" key="10">
    <source>
        <dbReference type="HAMAP-Rule" id="MF_00240"/>
    </source>
</evidence>
<comment type="similarity">
    <text evidence="2 10">Belongs to the LolA family.</text>
</comment>
<reference evidence="11 12" key="1">
    <citation type="submission" date="2019-03" db="EMBL/GenBank/DDBJ databases">
        <title>Genomic Encyclopedia of Archaeal and Bacterial Type Strains, Phase II (KMG-II): from individual species to whole genera.</title>
        <authorList>
            <person name="Goeker M."/>
        </authorList>
    </citation>
    <scope>NUCLEOTIDE SEQUENCE [LARGE SCALE GENOMIC DNA]</scope>
    <source>
        <strain evidence="11 12">DSM 15388</strain>
    </source>
</reference>
<evidence type="ECO:0000256" key="7">
    <source>
        <dbReference type="ARBA" id="ARBA00022764"/>
    </source>
</evidence>
<feature type="chain" id="PRO_5021051370" description="Outer-membrane lipoprotein carrier protein" evidence="10">
    <location>
        <begin position="20"/>
        <end position="206"/>
    </location>
</feature>
<evidence type="ECO:0000313" key="12">
    <source>
        <dbReference type="Proteomes" id="UP000295793"/>
    </source>
</evidence>
<keyword evidence="9 10" id="KW-0143">Chaperone</keyword>
<dbReference type="InterPro" id="IPR029046">
    <property type="entry name" value="LolA/LolB/LppX"/>
</dbReference>
<dbReference type="Proteomes" id="UP000295793">
    <property type="component" value="Unassembled WGS sequence"/>
</dbReference>
<dbReference type="InterPro" id="IPR018323">
    <property type="entry name" value="OM_lipoprot_carrier_LolA_Pbac"/>
</dbReference>
<evidence type="ECO:0000256" key="1">
    <source>
        <dbReference type="ARBA" id="ARBA00004418"/>
    </source>
</evidence>
<evidence type="ECO:0000256" key="2">
    <source>
        <dbReference type="ARBA" id="ARBA00007615"/>
    </source>
</evidence>
<evidence type="ECO:0000256" key="3">
    <source>
        <dbReference type="ARBA" id="ARBA00011245"/>
    </source>
</evidence>
<dbReference type="GO" id="GO:0044874">
    <property type="term" value="P:lipoprotein localization to outer membrane"/>
    <property type="evidence" value="ECO:0007669"/>
    <property type="project" value="UniProtKB-UniRule"/>
</dbReference>
<keyword evidence="6 10" id="KW-0732">Signal</keyword>
<keyword evidence="8 10" id="KW-0653">Protein transport</keyword>
<dbReference type="NCBIfam" id="TIGR00547">
    <property type="entry name" value="lolA"/>
    <property type="match status" value="1"/>
</dbReference>
<dbReference type="GO" id="GO:0042953">
    <property type="term" value="P:lipoprotein transport"/>
    <property type="evidence" value="ECO:0007669"/>
    <property type="project" value="InterPro"/>
</dbReference>
<evidence type="ECO:0000256" key="6">
    <source>
        <dbReference type="ARBA" id="ARBA00022729"/>
    </source>
</evidence>
<evidence type="ECO:0000256" key="5">
    <source>
        <dbReference type="ARBA" id="ARBA00022448"/>
    </source>
</evidence>
<comment type="subunit">
    <text evidence="3 10">Monomer.</text>
</comment>
<dbReference type="OrthoDB" id="9787361at2"/>
<keyword evidence="7 10" id="KW-0574">Periplasm</keyword>
<dbReference type="PANTHER" id="PTHR35869">
    <property type="entry name" value="OUTER-MEMBRANE LIPOPROTEIN CARRIER PROTEIN"/>
    <property type="match status" value="1"/>
</dbReference>
<evidence type="ECO:0000313" key="11">
    <source>
        <dbReference type="EMBL" id="TCS42486.1"/>
    </source>
</evidence>
<dbReference type="PANTHER" id="PTHR35869:SF1">
    <property type="entry name" value="OUTER-MEMBRANE LIPOPROTEIN CARRIER PROTEIN"/>
    <property type="match status" value="1"/>
</dbReference>
<keyword evidence="5 10" id="KW-0813">Transport</keyword>
<comment type="function">
    <text evidence="10">Participates in the translocation of lipoproteins from the inner membrane to the outer membrane. Only forms a complex with a lipoprotein if the residue after the N-terminal Cys is not an aspartate (The Asp acts as a targeting signal to indicate that the lipoprotein should stay in the inner membrane).</text>
</comment>